<accession>A0ABQ4FTQ3</accession>
<dbReference type="EMBL" id="BOOC01000003">
    <property type="protein sequence ID" value="GIH38188.1"/>
    <property type="molecule type" value="Genomic_DNA"/>
</dbReference>
<dbReference type="Pfam" id="PF02826">
    <property type="entry name" value="2-Hacid_dh_C"/>
    <property type="match status" value="1"/>
</dbReference>
<evidence type="ECO:0000256" key="1">
    <source>
        <dbReference type="ARBA" id="ARBA00005854"/>
    </source>
</evidence>
<dbReference type="SUPFAM" id="SSF52283">
    <property type="entry name" value="Formate/glycerate dehydrogenase catalytic domain-like"/>
    <property type="match status" value="1"/>
</dbReference>
<comment type="similarity">
    <text evidence="1 4">Belongs to the D-isomer specific 2-hydroxyacid dehydrogenase family.</text>
</comment>
<evidence type="ECO:0000259" key="5">
    <source>
        <dbReference type="Pfam" id="PF00389"/>
    </source>
</evidence>
<dbReference type="InterPro" id="IPR006139">
    <property type="entry name" value="D-isomer_2_OHA_DH_cat_dom"/>
</dbReference>
<keyword evidence="2 4" id="KW-0560">Oxidoreductase</keyword>
<evidence type="ECO:0000256" key="2">
    <source>
        <dbReference type="ARBA" id="ARBA00023002"/>
    </source>
</evidence>
<dbReference type="SUPFAM" id="SSF51735">
    <property type="entry name" value="NAD(P)-binding Rossmann-fold domains"/>
    <property type="match status" value="1"/>
</dbReference>
<gene>
    <name evidence="7" type="ORF">Mco01_11880</name>
</gene>
<feature type="domain" description="D-isomer specific 2-hydroxyacid dehydrogenase catalytic" evidence="5">
    <location>
        <begin position="52"/>
        <end position="338"/>
    </location>
</feature>
<dbReference type="PANTHER" id="PTHR10996:SF178">
    <property type="entry name" value="2-HYDROXYACID DEHYDROGENASE YGL185C-RELATED"/>
    <property type="match status" value="1"/>
</dbReference>
<feature type="domain" description="D-isomer specific 2-hydroxyacid dehydrogenase NAD-binding" evidence="6">
    <location>
        <begin position="150"/>
        <end position="307"/>
    </location>
</feature>
<reference evidence="7 8" key="1">
    <citation type="submission" date="2021-01" db="EMBL/GenBank/DDBJ databases">
        <title>Whole genome shotgun sequence of Microbispora corallina NBRC 16416.</title>
        <authorList>
            <person name="Komaki H."/>
            <person name="Tamura T."/>
        </authorList>
    </citation>
    <scope>NUCLEOTIDE SEQUENCE [LARGE SCALE GENOMIC DNA]</scope>
    <source>
        <strain evidence="7 8">NBRC 16416</strain>
    </source>
</reference>
<evidence type="ECO:0000313" key="7">
    <source>
        <dbReference type="EMBL" id="GIH38188.1"/>
    </source>
</evidence>
<comment type="caution">
    <text evidence="7">The sequence shown here is derived from an EMBL/GenBank/DDBJ whole genome shotgun (WGS) entry which is preliminary data.</text>
</comment>
<dbReference type="InterPro" id="IPR036291">
    <property type="entry name" value="NAD(P)-bd_dom_sf"/>
</dbReference>
<evidence type="ECO:0000259" key="6">
    <source>
        <dbReference type="Pfam" id="PF02826"/>
    </source>
</evidence>
<keyword evidence="3" id="KW-0520">NAD</keyword>
<dbReference type="Gene3D" id="3.40.50.720">
    <property type="entry name" value="NAD(P)-binding Rossmann-like Domain"/>
    <property type="match status" value="2"/>
</dbReference>
<proteinExistence type="inferred from homology"/>
<keyword evidence="8" id="KW-1185">Reference proteome</keyword>
<dbReference type="InterPro" id="IPR050223">
    <property type="entry name" value="D-isomer_2-hydroxyacid_DH"/>
</dbReference>
<name>A0ABQ4FTQ3_9ACTN</name>
<evidence type="ECO:0000256" key="3">
    <source>
        <dbReference type="ARBA" id="ARBA00023027"/>
    </source>
</evidence>
<organism evidence="7 8">
    <name type="scientific">Microbispora corallina</name>
    <dbReference type="NCBI Taxonomy" id="83302"/>
    <lineage>
        <taxon>Bacteria</taxon>
        <taxon>Bacillati</taxon>
        <taxon>Actinomycetota</taxon>
        <taxon>Actinomycetes</taxon>
        <taxon>Streptosporangiales</taxon>
        <taxon>Streptosporangiaceae</taxon>
        <taxon>Microbispora</taxon>
    </lineage>
</organism>
<dbReference type="InterPro" id="IPR029753">
    <property type="entry name" value="D-isomer_DH_CS"/>
</dbReference>
<dbReference type="PANTHER" id="PTHR10996">
    <property type="entry name" value="2-HYDROXYACID DEHYDROGENASE-RELATED"/>
    <property type="match status" value="1"/>
</dbReference>
<evidence type="ECO:0000256" key="4">
    <source>
        <dbReference type="RuleBase" id="RU003719"/>
    </source>
</evidence>
<dbReference type="PROSITE" id="PS00671">
    <property type="entry name" value="D_2_HYDROXYACID_DH_3"/>
    <property type="match status" value="1"/>
</dbReference>
<evidence type="ECO:0000313" key="8">
    <source>
        <dbReference type="Proteomes" id="UP000603904"/>
    </source>
</evidence>
<dbReference type="InterPro" id="IPR006140">
    <property type="entry name" value="D-isomer_DH_NAD-bd"/>
</dbReference>
<dbReference type="Pfam" id="PF00389">
    <property type="entry name" value="2-Hacid_dh"/>
    <property type="match status" value="1"/>
</dbReference>
<protein>
    <submittedName>
        <fullName evidence="7">D-isomer specific 2-hydroxyacid dehydrogenase</fullName>
    </submittedName>
</protein>
<sequence>MMQEHGDHAHPGVNLPPEAAARILVTGAWIDESLLSPLRDLGYAPRRPSSPFLSEDALISELRGAVAYLHGGEERATPRALRAVRETLRVVAFLGVGYENFVDVAAADELSIVVTNTAGAATDSVASFTVGQIINANWRIPQGLGNRLPDWRGPHDLPHELSARRVGIIGLGAIGARIADILTRSFGADVAYFSRTRRHDVEEALGLRFLPLHELAERSDILVVMVPETEKTRAMVDAGVLARMRPGAVLVNTARPAIVDPAALHASMRKGEVHLAVFDGYYGPDCEMGRRLLDDFGDRLLVTGHVASHTQEATARMVRQAVRSIANVLTAGGDEHAVGLTRRARR</sequence>
<dbReference type="Proteomes" id="UP000603904">
    <property type="component" value="Unassembled WGS sequence"/>
</dbReference>